<dbReference type="InterPro" id="IPR005174">
    <property type="entry name" value="KIB1-4_b-propeller"/>
</dbReference>
<dbReference type="Proteomes" id="UP000324897">
    <property type="component" value="Unassembled WGS sequence"/>
</dbReference>
<feature type="compositionally biased region" description="Low complexity" evidence="1">
    <location>
        <begin position="27"/>
        <end position="41"/>
    </location>
</feature>
<evidence type="ECO:0000313" key="4">
    <source>
        <dbReference type="Proteomes" id="UP000324897"/>
    </source>
</evidence>
<dbReference type="PANTHER" id="PTHR33165:SF106">
    <property type="entry name" value="EXPRESSED PROTEIN"/>
    <property type="match status" value="1"/>
</dbReference>
<feature type="region of interest" description="Disordered" evidence="1">
    <location>
        <begin position="1"/>
        <end position="46"/>
    </location>
</feature>
<proteinExistence type="predicted"/>
<protein>
    <recommendedName>
        <fullName evidence="2">KIB1-4 beta-propeller domain-containing protein</fullName>
    </recommendedName>
</protein>
<dbReference type="EMBL" id="RWGY01000026">
    <property type="protein sequence ID" value="TVU22616.1"/>
    <property type="molecule type" value="Genomic_DNA"/>
</dbReference>
<keyword evidence="4" id="KW-1185">Reference proteome</keyword>
<feature type="domain" description="KIB1-4 beta-propeller" evidence="2">
    <location>
        <begin position="127"/>
        <end position="390"/>
    </location>
</feature>
<evidence type="ECO:0000256" key="1">
    <source>
        <dbReference type="SAM" id="MobiDB-lite"/>
    </source>
</evidence>
<dbReference type="AlphaFoldDB" id="A0A5J9UGI6"/>
<dbReference type="PANTHER" id="PTHR33165">
    <property type="entry name" value="F-BOX DOMAIN CONTAINING PROTEIN-LIKE-RELATED"/>
    <property type="match status" value="1"/>
</dbReference>
<reference evidence="3 4" key="1">
    <citation type="journal article" date="2019" name="Sci. Rep.">
        <title>A high-quality genome of Eragrostis curvula grass provides insights into Poaceae evolution and supports new strategies to enhance forage quality.</title>
        <authorList>
            <person name="Carballo J."/>
            <person name="Santos B.A.C.M."/>
            <person name="Zappacosta D."/>
            <person name="Garbus I."/>
            <person name="Selva J.P."/>
            <person name="Gallo C.A."/>
            <person name="Diaz A."/>
            <person name="Albertini E."/>
            <person name="Caccamo M."/>
            <person name="Echenique V."/>
        </authorList>
    </citation>
    <scope>NUCLEOTIDE SEQUENCE [LARGE SCALE GENOMIC DNA]</scope>
    <source>
        <strain evidence="4">cv. Victoria</strain>
        <tissue evidence="3">Leaf</tissue>
    </source>
</reference>
<accession>A0A5J9UGI6</accession>
<dbReference type="OrthoDB" id="623334at2759"/>
<evidence type="ECO:0000259" key="2">
    <source>
        <dbReference type="Pfam" id="PF03478"/>
    </source>
</evidence>
<feature type="compositionally biased region" description="Basic residues" evidence="1">
    <location>
        <begin position="1"/>
        <end position="26"/>
    </location>
</feature>
<dbReference type="Gramene" id="TVU22616">
    <property type="protein sequence ID" value="TVU22616"/>
    <property type="gene ID" value="EJB05_32327"/>
</dbReference>
<dbReference type="Pfam" id="PF03478">
    <property type="entry name" value="Beta-prop_KIB1-4"/>
    <property type="match status" value="1"/>
</dbReference>
<organism evidence="3 4">
    <name type="scientific">Eragrostis curvula</name>
    <name type="common">weeping love grass</name>
    <dbReference type="NCBI Taxonomy" id="38414"/>
    <lineage>
        <taxon>Eukaryota</taxon>
        <taxon>Viridiplantae</taxon>
        <taxon>Streptophyta</taxon>
        <taxon>Embryophyta</taxon>
        <taxon>Tracheophyta</taxon>
        <taxon>Spermatophyta</taxon>
        <taxon>Magnoliopsida</taxon>
        <taxon>Liliopsida</taxon>
        <taxon>Poales</taxon>
        <taxon>Poaceae</taxon>
        <taxon>PACMAD clade</taxon>
        <taxon>Chloridoideae</taxon>
        <taxon>Eragrostideae</taxon>
        <taxon>Eragrostidinae</taxon>
        <taxon>Eragrostis</taxon>
    </lineage>
</organism>
<evidence type="ECO:0000313" key="3">
    <source>
        <dbReference type="EMBL" id="TVU22616.1"/>
    </source>
</evidence>
<dbReference type="SUPFAM" id="SSF63829">
    <property type="entry name" value="Calcium-dependent phosphotriesterase"/>
    <property type="match status" value="1"/>
</dbReference>
<sequence>MSPANSRKRAAPSRRGLTLRKKKRRPSAAASASCTTTATTADDSELRPPWATLDEDLVRVIAGRVLAGDVTDYLRFRAVCRQWRSSTECPRGRSVVDPRFHPRHWTMLPEGFNLYPGHTRLRGRVRFLNLRTGALASVHTPLFKNHFAMDYVDGLLLLHRDHDMAVRLLHPFTGDVVELPSLATLRPQLYALFAHDPVERAYTKEIEFLQFMRKIVAAVSFSPDDGVVTAMLALDTERVRRVAFSTSEDRKWTLSDWETQDNRISILPFQGKLYFLTTRSQIWVVDPPQRAVTGSSSSSSSLLMPPRMIAAVPMNKLRIPMYMAECDSEILLVSTTARSRWQVRVHRLADLVRGRLIPLRSIGGNSLFVLQRSICVSSEAHPTIAGDSVVILHPSFKYLGEYHLRSRTWSQATDGNYLGEEPVPSPYTLVHHIYSCCHRYYWRNVLPRKIPHVGEEIQMASRGLKDIGFPLLHPCHFRAEVTAKCH</sequence>
<comment type="caution">
    <text evidence="3">The sequence shown here is derived from an EMBL/GenBank/DDBJ whole genome shotgun (WGS) entry which is preliminary data.</text>
</comment>
<feature type="non-terminal residue" evidence="3">
    <location>
        <position position="1"/>
    </location>
</feature>
<name>A0A5J9UGI6_9POAL</name>
<gene>
    <name evidence="3" type="ORF">EJB05_32327</name>
</gene>